<evidence type="ECO:0000256" key="1">
    <source>
        <dbReference type="ARBA" id="ARBA00004442"/>
    </source>
</evidence>
<comment type="subcellular location">
    <subcellularLocation>
        <location evidence="1">Cell outer membrane</location>
    </subcellularLocation>
</comment>
<keyword evidence="2" id="KW-0472">Membrane</keyword>
<evidence type="ECO:0000256" key="2">
    <source>
        <dbReference type="ARBA" id="ARBA00023136"/>
    </source>
</evidence>
<dbReference type="KEGG" id="fdv:JJC05_13470"/>
<sequence>MFQNQYASSLALRHLFNEGVEMRLSYGTSYRTPNFTELYSKQIFDGHFFQVMKNCFQKPVLPMKLV</sequence>
<dbReference type="Gene3D" id="2.40.170.20">
    <property type="entry name" value="TonB-dependent receptor, beta-barrel domain"/>
    <property type="match status" value="1"/>
</dbReference>
<gene>
    <name evidence="4" type="ORF">JJC05_13470</name>
</gene>
<keyword evidence="3" id="KW-0998">Cell outer membrane</keyword>
<dbReference type="SUPFAM" id="SSF56935">
    <property type="entry name" value="Porins"/>
    <property type="match status" value="1"/>
</dbReference>
<dbReference type="GO" id="GO:0009279">
    <property type="term" value="C:cell outer membrane"/>
    <property type="evidence" value="ECO:0007669"/>
    <property type="project" value="UniProtKB-SubCell"/>
</dbReference>
<evidence type="ECO:0000313" key="4">
    <source>
        <dbReference type="EMBL" id="QYS88602.1"/>
    </source>
</evidence>
<dbReference type="Proteomes" id="UP000824721">
    <property type="component" value="Chromosome"/>
</dbReference>
<dbReference type="EMBL" id="CP067378">
    <property type="protein sequence ID" value="QYS88602.1"/>
    <property type="molecule type" value="Genomic_DNA"/>
</dbReference>
<reference evidence="4" key="1">
    <citation type="submission" date="2020-12" db="EMBL/GenBank/DDBJ databases">
        <title>Genome sequencing of genetic groups of Flavobacterium columnare.</title>
        <authorList>
            <person name="Waldbieser G.C."/>
            <person name="Griffin M.J."/>
            <person name="LaFrentz B.R."/>
        </authorList>
    </citation>
    <scope>NUCLEOTIDE SEQUENCE</scope>
    <source>
        <strain evidence="4">90-106</strain>
    </source>
</reference>
<dbReference type="InterPro" id="IPR036942">
    <property type="entry name" value="Beta-barrel_TonB_sf"/>
</dbReference>
<dbReference type="AlphaFoldDB" id="A0A8G0KUB0"/>
<keyword evidence="4" id="KW-0675">Receptor</keyword>
<accession>A0A8G0KUB0</accession>
<name>A0A8G0KUB0_9FLAO</name>
<evidence type="ECO:0000256" key="3">
    <source>
        <dbReference type="ARBA" id="ARBA00023237"/>
    </source>
</evidence>
<proteinExistence type="predicted"/>
<protein>
    <submittedName>
        <fullName evidence="4">TonB-dependent receptor</fullName>
    </submittedName>
</protein>
<organism evidence="4">
    <name type="scientific">Flavobacterium columnare</name>
    <dbReference type="NCBI Taxonomy" id="996"/>
    <lineage>
        <taxon>Bacteria</taxon>
        <taxon>Pseudomonadati</taxon>
        <taxon>Bacteroidota</taxon>
        <taxon>Flavobacteriia</taxon>
        <taxon>Flavobacteriales</taxon>
        <taxon>Flavobacteriaceae</taxon>
        <taxon>Flavobacterium</taxon>
    </lineage>
</organism>